<evidence type="ECO:0000313" key="2">
    <source>
        <dbReference type="EMBL" id="OAT19568.1"/>
    </source>
</evidence>
<comment type="caution">
    <text evidence="2">The sequence shown here is derived from an EMBL/GenBank/DDBJ whole genome shotgun (WGS) entry which is preliminary data.</text>
</comment>
<keyword evidence="1" id="KW-1133">Transmembrane helix</keyword>
<sequence length="49" mass="5731">MKISSPEKQSGPLFFSVRLRMSVDVTGFISFVENWMLFLNIFIQFTIID</sequence>
<keyword evidence="1" id="KW-0812">Transmembrane</keyword>
<organism evidence="2 3">
    <name type="scientific">Buttiauxella gaviniae ATCC 51604</name>
    <dbReference type="NCBI Taxonomy" id="1354253"/>
    <lineage>
        <taxon>Bacteria</taxon>
        <taxon>Pseudomonadati</taxon>
        <taxon>Pseudomonadota</taxon>
        <taxon>Gammaproteobacteria</taxon>
        <taxon>Enterobacterales</taxon>
        <taxon>Enterobacteriaceae</taxon>
        <taxon>Buttiauxella</taxon>
    </lineage>
</organism>
<proteinExistence type="predicted"/>
<reference evidence="2 3" key="1">
    <citation type="submission" date="2016-04" db="EMBL/GenBank/DDBJ databases">
        <title>ATOL: Assembling a taxonomically balanced genome-scale reconstruction of the evolutionary history of the Enterobacteriaceae.</title>
        <authorList>
            <person name="Plunkett G.III."/>
            <person name="Neeno-Eckwall E.C."/>
            <person name="Glasner J.D."/>
            <person name="Perna N.T."/>
        </authorList>
    </citation>
    <scope>NUCLEOTIDE SEQUENCE [LARGE SCALE GENOMIC DNA]</scope>
    <source>
        <strain evidence="2 3">ATCC 51604</strain>
    </source>
</reference>
<feature type="transmembrane region" description="Helical" evidence="1">
    <location>
        <begin position="21"/>
        <end position="43"/>
    </location>
</feature>
<dbReference type="AlphaFoldDB" id="A0A1B7HV44"/>
<gene>
    <name evidence="2" type="ORF">M977_02803</name>
</gene>
<keyword evidence="1" id="KW-0472">Membrane</keyword>
<accession>A0A1B7HV44</accession>
<evidence type="ECO:0000256" key="1">
    <source>
        <dbReference type="SAM" id="Phobius"/>
    </source>
</evidence>
<dbReference type="EMBL" id="LXEP01000028">
    <property type="protein sequence ID" value="OAT19568.1"/>
    <property type="molecule type" value="Genomic_DNA"/>
</dbReference>
<protein>
    <submittedName>
        <fullName evidence="2">Uncharacterized protein</fullName>
    </submittedName>
</protein>
<dbReference type="PATRIC" id="fig|1354253.4.peg.2851"/>
<name>A0A1B7HV44_9ENTR</name>
<dbReference type="Proteomes" id="UP000078504">
    <property type="component" value="Unassembled WGS sequence"/>
</dbReference>
<evidence type="ECO:0000313" key="3">
    <source>
        <dbReference type="Proteomes" id="UP000078504"/>
    </source>
</evidence>